<dbReference type="GO" id="GO:0007229">
    <property type="term" value="P:integrin-mediated signaling pathway"/>
    <property type="evidence" value="ECO:0007669"/>
    <property type="project" value="UniProtKB-KW"/>
</dbReference>
<evidence type="ECO:0000256" key="1">
    <source>
        <dbReference type="ARBA" id="ARBA00004479"/>
    </source>
</evidence>
<evidence type="ECO:0000313" key="8">
    <source>
        <dbReference type="Proteomes" id="UP000566454"/>
    </source>
</evidence>
<keyword evidence="8" id="KW-1185">Reference proteome</keyword>
<comment type="subcellular location">
    <subcellularLocation>
        <location evidence="1">Membrane</location>
        <topology evidence="1">Single-pass type I membrane protein</topology>
    </subcellularLocation>
</comment>
<evidence type="ECO:0000259" key="6">
    <source>
        <dbReference type="Pfam" id="PF20806"/>
    </source>
</evidence>
<dbReference type="Pfam" id="PF20805">
    <property type="entry name" value="Integrin_A_Ig_2"/>
    <property type="match status" value="1"/>
</dbReference>
<keyword evidence="4" id="KW-0325">Glycoprotein</keyword>
<protein>
    <submittedName>
        <fullName evidence="7">ITA10 protein</fullName>
    </submittedName>
</protein>
<feature type="domain" description="Integrin alpha second immunoglobulin-like" evidence="5">
    <location>
        <begin position="14"/>
        <end position="74"/>
    </location>
</feature>
<feature type="non-terminal residue" evidence="7">
    <location>
        <position position="179"/>
    </location>
</feature>
<dbReference type="EMBL" id="VYZK01001243">
    <property type="protein sequence ID" value="NWT76588.1"/>
    <property type="molecule type" value="Genomic_DNA"/>
</dbReference>
<proteinExistence type="predicted"/>
<dbReference type="AlphaFoldDB" id="A0A7K5RCQ1"/>
<feature type="domain" description="Integrin alpha third immunoglobulin-like" evidence="6">
    <location>
        <begin position="110"/>
        <end position="164"/>
    </location>
</feature>
<evidence type="ECO:0000256" key="2">
    <source>
        <dbReference type="ARBA" id="ARBA00023037"/>
    </source>
</evidence>
<evidence type="ECO:0000313" key="7">
    <source>
        <dbReference type="EMBL" id="NWT76588.1"/>
    </source>
</evidence>
<accession>A0A7K5RCQ1</accession>
<keyword evidence="2" id="KW-0401">Integrin</keyword>
<dbReference type="Gene3D" id="2.60.40.1530">
    <property type="entry name" value="ntegrin, alpha v. Chain A, domain 4"/>
    <property type="match status" value="1"/>
</dbReference>
<dbReference type="Gene3D" id="2.60.40.1510">
    <property type="entry name" value="ntegrin, alpha v. Chain A, domain 3"/>
    <property type="match status" value="1"/>
</dbReference>
<gene>
    <name evidence="7" type="primary">Itga10_1</name>
    <name evidence="7" type="ORF">PRUHIM_R15912</name>
</gene>
<dbReference type="GO" id="GO:0016020">
    <property type="term" value="C:membrane"/>
    <property type="evidence" value="ECO:0007669"/>
    <property type="project" value="UniProtKB-SubCell"/>
</dbReference>
<dbReference type="SUPFAM" id="SSF69179">
    <property type="entry name" value="Integrin domains"/>
    <property type="match status" value="1"/>
</dbReference>
<keyword evidence="3" id="KW-0472">Membrane</keyword>
<organism evidence="7 8">
    <name type="scientific">Prunella himalayana</name>
    <dbReference type="NCBI Taxonomy" id="670356"/>
    <lineage>
        <taxon>Eukaryota</taxon>
        <taxon>Metazoa</taxon>
        <taxon>Chordata</taxon>
        <taxon>Craniata</taxon>
        <taxon>Vertebrata</taxon>
        <taxon>Euteleostomi</taxon>
        <taxon>Archelosauria</taxon>
        <taxon>Archosauria</taxon>
        <taxon>Dinosauria</taxon>
        <taxon>Saurischia</taxon>
        <taxon>Theropoda</taxon>
        <taxon>Coelurosauria</taxon>
        <taxon>Aves</taxon>
        <taxon>Neognathae</taxon>
        <taxon>Neoaves</taxon>
        <taxon>Telluraves</taxon>
        <taxon>Australaves</taxon>
        <taxon>Passeriformes</taxon>
        <taxon>Passeroidea</taxon>
        <taxon>Prunellidae</taxon>
        <taxon>Prunella</taxon>
    </lineage>
</organism>
<reference evidence="7 8" key="1">
    <citation type="submission" date="2019-09" db="EMBL/GenBank/DDBJ databases">
        <title>Bird 10,000 Genomes (B10K) Project - Family phase.</title>
        <authorList>
            <person name="Zhang G."/>
        </authorList>
    </citation>
    <scope>NUCLEOTIDE SEQUENCE [LARGE SCALE GENOMIC DNA]</scope>
    <source>
        <strain evidence="7">B10K-DU-013-18</strain>
        <tissue evidence="7">Muscle</tissue>
    </source>
</reference>
<feature type="non-terminal residue" evidence="7">
    <location>
        <position position="1"/>
    </location>
</feature>
<dbReference type="Pfam" id="PF20806">
    <property type="entry name" value="Integrin_A_Ig_3"/>
    <property type="match status" value="1"/>
</dbReference>
<evidence type="ECO:0000256" key="4">
    <source>
        <dbReference type="ARBA" id="ARBA00023180"/>
    </source>
</evidence>
<evidence type="ECO:0000259" key="5">
    <source>
        <dbReference type="Pfam" id="PF20805"/>
    </source>
</evidence>
<dbReference type="InterPro" id="IPR048285">
    <property type="entry name" value="Integrin_alpha_Ig-like_2"/>
</dbReference>
<sequence>EPPVTFLASRQSPHILRKGRRRMLVEVELENREENAYNASLWLHLPGNLHFSSLVLQVQNLGCYPTQNITLHMALPALGHQQATILSVTRVLAKNGGSPPLHPQIFAPQDCSNTWCQELSCRLGRLERGGGVSVQLLRTLHESFFSRVKFRSMRIVSSVWLAVTGGVLVLEEGAQRREV</sequence>
<dbReference type="InterPro" id="IPR032695">
    <property type="entry name" value="Integrin_dom_sf"/>
</dbReference>
<dbReference type="OrthoDB" id="5317514at2759"/>
<dbReference type="InterPro" id="IPR048286">
    <property type="entry name" value="Integrin_alpha_Ig-like_3"/>
</dbReference>
<evidence type="ECO:0000256" key="3">
    <source>
        <dbReference type="ARBA" id="ARBA00023136"/>
    </source>
</evidence>
<name>A0A7K5RCQ1_9PASE</name>
<dbReference type="Proteomes" id="UP000566454">
    <property type="component" value="Unassembled WGS sequence"/>
</dbReference>
<comment type="caution">
    <text evidence="7">The sequence shown here is derived from an EMBL/GenBank/DDBJ whole genome shotgun (WGS) entry which is preliminary data.</text>
</comment>